<evidence type="ECO:0000313" key="2">
    <source>
        <dbReference type="EMBL" id="RXH58588.1"/>
    </source>
</evidence>
<dbReference type="RefSeq" id="WP_161570902.1">
    <property type="nucleotide sequence ID" value="NZ_RDSM01000001.1"/>
</dbReference>
<accession>A0A4Q0T8U3</accession>
<feature type="region of interest" description="Disordered" evidence="1">
    <location>
        <begin position="25"/>
        <end position="58"/>
    </location>
</feature>
<dbReference type="Proteomes" id="UP000289437">
    <property type="component" value="Unassembled WGS sequence"/>
</dbReference>
<comment type="caution">
    <text evidence="2">The sequence shown here is derived from an EMBL/GenBank/DDBJ whole genome shotgun (WGS) entry which is preliminary data.</text>
</comment>
<evidence type="ECO:0000256" key="1">
    <source>
        <dbReference type="SAM" id="MobiDB-lite"/>
    </source>
</evidence>
<dbReference type="EMBL" id="RDSM01000001">
    <property type="protein sequence ID" value="RXH58588.1"/>
    <property type="molecule type" value="Genomic_DNA"/>
</dbReference>
<reference evidence="3" key="2">
    <citation type="submission" date="2019-02" db="EMBL/GenBank/DDBJ databases">
        <title>Granulicella sibirica sp. nov., a psychrotolerant acidobacterium isolated from an organic soil layer in forested tundra, West Siberia.</title>
        <authorList>
            <person name="Oshkin I.Y."/>
            <person name="Kulichevskaya I.S."/>
            <person name="Rijpstra W.I.C."/>
            <person name="Sinninghe Damste J.S."/>
            <person name="Rakitin A.L."/>
            <person name="Ravin N.V."/>
            <person name="Dedysh S.N."/>
        </authorList>
    </citation>
    <scope>NUCLEOTIDE SEQUENCE [LARGE SCALE GENOMIC DNA]</scope>
    <source>
        <strain evidence="3">AF10</strain>
    </source>
</reference>
<reference evidence="2 3" key="1">
    <citation type="submission" date="2018-11" db="EMBL/GenBank/DDBJ databases">
        <authorList>
            <person name="Mardanov A.V."/>
            <person name="Ravin N.V."/>
            <person name="Dedysh S.N."/>
        </authorList>
    </citation>
    <scope>NUCLEOTIDE SEQUENCE [LARGE SCALE GENOMIC DNA]</scope>
    <source>
        <strain evidence="2 3">AF10</strain>
    </source>
</reference>
<proteinExistence type="predicted"/>
<name>A0A4Q0T8U3_9BACT</name>
<gene>
    <name evidence="2" type="ORF">GRAN_1898</name>
</gene>
<protein>
    <submittedName>
        <fullName evidence="2">Uncharacterized protein</fullName>
    </submittedName>
</protein>
<keyword evidence="3" id="KW-1185">Reference proteome</keyword>
<sequence>MSEITKTGAAHEGELTDEQLETVTGGQRDFHFTKTVDNASPNLYLGTAPAPPPPPKKG</sequence>
<evidence type="ECO:0000313" key="3">
    <source>
        <dbReference type="Proteomes" id="UP000289437"/>
    </source>
</evidence>
<feature type="compositionally biased region" description="Pro residues" evidence="1">
    <location>
        <begin position="49"/>
        <end position="58"/>
    </location>
</feature>
<dbReference type="AlphaFoldDB" id="A0A4Q0T8U3"/>
<organism evidence="2 3">
    <name type="scientific">Granulicella sibirica</name>
    <dbReference type="NCBI Taxonomy" id="2479048"/>
    <lineage>
        <taxon>Bacteria</taxon>
        <taxon>Pseudomonadati</taxon>
        <taxon>Acidobacteriota</taxon>
        <taxon>Terriglobia</taxon>
        <taxon>Terriglobales</taxon>
        <taxon>Acidobacteriaceae</taxon>
        <taxon>Granulicella</taxon>
    </lineage>
</organism>